<sequence length="140" mass="15463">MPQGTGRVRYTVNPAMFGELARSNEMHELLLDAAQRGANAARAIAPVYAGPTWNPHAARHGEYKQSIYSAATMRPNGWRAEFGAAAPWALQVEFGTGGGSASGRRRDRSGRFTARVRRPQRGWSPKWRTLGRALDSLRSR</sequence>
<organism evidence="2 3">
    <name type="scientific">Streptomyces lavendulocolor</name>
    <dbReference type="NCBI Taxonomy" id="67316"/>
    <lineage>
        <taxon>Bacteria</taxon>
        <taxon>Bacillati</taxon>
        <taxon>Actinomycetota</taxon>
        <taxon>Actinomycetes</taxon>
        <taxon>Kitasatosporales</taxon>
        <taxon>Streptomycetaceae</taxon>
        <taxon>Streptomyces</taxon>
    </lineage>
</organism>
<evidence type="ECO:0000256" key="1">
    <source>
        <dbReference type="SAM" id="MobiDB-lite"/>
    </source>
</evidence>
<reference evidence="2 3" key="1">
    <citation type="submission" date="2024-06" db="EMBL/GenBank/DDBJ databases">
        <title>The Natural Products Discovery Center: Release of the First 8490 Sequenced Strains for Exploring Actinobacteria Biosynthetic Diversity.</title>
        <authorList>
            <person name="Kalkreuter E."/>
            <person name="Kautsar S.A."/>
            <person name="Yang D."/>
            <person name="Bader C.D."/>
            <person name="Teijaro C.N."/>
            <person name="Fluegel L."/>
            <person name="Davis C.M."/>
            <person name="Simpson J.R."/>
            <person name="Lauterbach L."/>
            <person name="Steele A.D."/>
            <person name="Gui C."/>
            <person name="Meng S."/>
            <person name="Li G."/>
            <person name="Viehrig K."/>
            <person name="Ye F."/>
            <person name="Su P."/>
            <person name="Kiefer A.F."/>
            <person name="Nichols A."/>
            <person name="Cepeda A.J."/>
            <person name="Yan W."/>
            <person name="Fan B."/>
            <person name="Jiang Y."/>
            <person name="Adhikari A."/>
            <person name="Zheng C.-J."/>
            <person name="Schuster L."/>
            <person name="Cowan T.M."/>
            <person name="Smanski M.J."/>
            <person name="Chevrette M.G."/>
            <person name="De Carvalho L.P.S."/>
            <person name="Shen B."/>
        </authorList>
    </citation>
    <scope>NUCLEOTIDE SEQUENCE [LARGE SCALE GENOMIC DNA]</scope>
    <source>
        <strain evidence="2 3">NPDC006337</strain>
    </source>
</reference>
<evidence type="ECO:0008006" key="4">
    <source>
        <dbReference type="Google" id="ProtNLM"/>
    </source>
</evidence>
<proteinExistence type="predicted"/>
<dbReference type="EMBL" id="JBEXZR010000052">
    <property type="protein sequence ID" value="MEU0712244.1"/>
    <property type="molecule type" value="Genomic_DNA"/>
</dbReference>
<accession>A0ABV2WFW1</accession>
<name>A0ABV2WFW1_9ACTN</name>
<gene>
    <name evidence="2" type="ORF">ABZ508_33340</name>
</gene>
<comment type="caution">
    <text evidence="2">The sequence shown here is derived from an EMBL/GenBank/DDBJ whole genome shotgun (WGS) entry which is preliminary data.</text>
</comment>
<feature type="region of interest" description="Disordered" evidence="1">
    <location>
        <begin position="95"/>
        <end position="124"/>
    </location>
</feature>
<evidence type="ECO:0000313" key="2">
    <source>
        <dbReference type="EMBL" id="MEU0712244.1"/>
    </source>
</evidence>
<keyword evidence="3" id="KW-1185">Reference proteome</keyword>
<feature type="compositionally biased region" description="Basic residues" evidence="1">
    <location>
        <begin position="103"/>
        <end position="120"/>
    </location>
</feature>
<dbReference type="RefSeq" id="WP_359656525.1">
    <property type="nucleotide sequence ID" value="NZ_JBEXZP010000137.1"/>
</dbReference>
<protein>
    <recommendedName>
        <fullName evidence="4">HK97 gp10 family phage protein</fullName>
    </recommendedName>
</protein>
<evidence type="ECO:0000313" key="3">
    <source>
        <dbReference type="Proteomes" id="UP001550378"/>
    </source>
</evidence>
<dbReference type="Proteomes" id="UP001550378">
    <property type="component" value="Unassembled WGS sequence"/>
</dbReference>